<reference evidence="9 10" key="1">
    <citation type="submission" date="2022-01" db="EMBL/GenBank/DDBJ databases">
        <title>Whole genome-based taxonomy of the Shewanellaceae.</title>
        <authorList>
            <person name="Martin-Rodriguez A.J."/>
        </authorList>
    </citation>
    <scope>NUCLEOTIDE SEQUENCE [LARGE SCALE GENOMIC DNA]</scope>
    <source>
        <strain evidence="9 10">DSM 24955</strain>
    </source>
</reference>
<evidence type="ECO:0000259" key="8">
    <source>
        <dbReference type="Pfam" id="PF09335"/>
    </source>
</evidence>
<sequence>MFDVMLSIWHQDFDVLLETVTIYHLMLILALILFLESSFVFLPLPGDGLVLFVGSLVGLGVVELQHAFLLLTFSAGLGSCIAYIQGRWLSHHPIVTKIENALPDHTLQRASNLLEKYGFLALFISRFIPFVRVLTPMLMGIRELGVKRTVLMSFTSAMIWSAVLLFIGQWVMNNPMLSNHQETLNKAFLVVSLSLMLSATIAMLFRFSRKSKQQSAKQQSPR</sequence>
<keyword evidence="5 7" id="KW-1133">Transmembrane helix</keyword>
<evidence type="ECO:0000256" key="1">
    <source>
        <dbReference type="ARBA" id="ARBA00004651"/>
    </source>
</evidence>
<dbReference type="InterPro" id="IPR032818">
    <property type="entry name" value="DedA-like"/>
</dbReference>
<keyword evidence="10" id="KW-1185">Reference proteome</keyword>
<dbReference type="PANTHER" id="PTHR30353:SF11">
    <property type="entry name" value="INNER MEMBRANE PROTEIN YQJA"/>
    <property type="match status" value="1"/>
</dbReference>
<comment type="subcellular location">
    <subcellularLocation>
        <location evidence="1 7">Cell membrane</location>
        <topology evidence="1 7">Multi-pass membrane protein</topology>
    </subcellularLocation>
</comment>
<feature type="transmembrane region" description="Helical" evidence="7">
    <location>
        <begin position="117"/>
        <end position="138"/>
    </location>
</feature>
<dbReference type="RefSeq" id="WP_248955460.1">
    <property type="nucleotide sequence ID" value="NZ_JAKIKU010000004.1"/>
</dbReference>
<keyword evidence="3 7" id="KW-1003">Cell membrane</keyword>
<feature type="transmembrane region" description="Helical" evidence="7">
    <location>
        <begin position="187"/>
        <end position="207"/>
    </location>
</feature>
<organism evidence="9 10">
    <name type="scientific">Shewanella electrodiphila</name>
    <dbReference type="NCBI Taxonomy" id="934143"/>
    <lineage>
        <taxon>Bacteria</taxon>
        <taxon>Pseudomonadati</taxon>
        <taxon>Pseudomonadota</taxon>
        <taxon>Gammaproteobacteria</taxon>
        <taxon>Alteromonadales</taxon>
        <taxon>Shewanellaceae</taxon>
        <taxon>Shewanella</taxon>
    </lineage>
</organism>
<comment type="caution">
    <text evidence="9">The sequence shown here is derived from an EMBL/GenBank/DDBJ whole genome shotgun (WGS) entry which is preliminary data.</text>
</comment>
<evidence type="ECO:0000256" key="5">
    <source>
        <dbReference type="ARBA" id="ARBA00022989"/>
    </source>
</evidence>
<evidence type="ECO:0000256" key="4">
    <source>
        <dbReference type="ARBA" id="ARBA00022692"/>
    </source>
</evidence>
<evidence type="ECO:0000256" key="3">
    <source>
        <dbReference type="ARBA" id="ARBA00022475"/>
    </source>
</evidence>
<feature type="transmembrane region" description="Helical" evidence="7">
    <location>
        <begin position="150"/>
        <end position="172"/>
    </location>
</feature>
<comment type="similarity">
    <text evidence="2 7">Belongs to the DedA family.</text>
</comment>
<proteinExistence type="inferred from homology"/>
<dbReference type="Proteomes" id="UP001202134">
    <property type="component" value="Unassembled WGS sequence"/>
</dbReference>
<evidence type="ECO:0000313" key="10">
    <source>
        <dbReference type="Proteomes" id="UP001202134"/>
    </source>
</evidence>
<evidence type="ECO:0000256" key="2">
    <source>
        <dbReference type="ARBA" id="ARBA00010792"/>
    </source>
</evidence>
<evidence type="ECO:0000256" key="7">
    <source>
        <dbReference type="RuleBase" id="RU367016"/>
    </source>
</evidence>
<keyword evidence="4 7" id="KW-0812">Transmembrane</keyword>
<dbReference type="InterPro" id="IPR032816">
    <property type="entry name" value="VTT_dom"/>
</dbReference>
<keyword evidence="6 7" id="KW-0472">Membrane</keyword>
<feature type="transmembrane region" description="Helical" evidence="7">
    <location>
        <begin position="20"/>
        <end position="42"/>
    </location>
</feature>
<evidence type="ECO:0000313" key="9">
    <source>
        <dbReference type="EMBL" id="MCL1045374.1"/>
    </source>
</evidence>
<dbReference type="EMBL" id="JAKIKU010000004">
    <property type="protein sequence ID" value="MCL1045374.1"/>
    <property type="molecule type" value="Genomic_DNA"/>
</dbReference>
<feature type="transmembrane region" description="Helical" evidence="7">
    <location>
        <begin position="49"/>
        <end position="69"/>
    </location>
</feature>
<dbReference type="Pfam" id="PF09335">
    <property type="entry name" value="VTT_dom"/>
    <property type="match status" value="1"/>
</dbReference>
<protein>
    <submittedName>
        <fullName evidence="9">DedA family protein</fullName>
    </submittedName>
</protein>
<name>A0ABT0KP28_9GAMM</name>
<accession>A0ABT0KP28</accession>
<gene>
    <name evidence="9" type="ORF">L2737_08555</name>
</gene>
<evidence type="ECO:0000256" key="6">
    <source>
        <dbReference type="ARBA" id="ARBA00023136"/>
    </source>
</evidence>
<feature type="domain" description="VTT" evidence="8">
    <location>
        <begin position="44"/>
        <end position="169"/>
    </location>
</feature>
<dbReference type="PANTHER" id="PTHR30353">
    <property type="entry name" value="INNER MEMBRANE PROTEIN DEDA-RELATED"/>
    <property type="match status" value="1"/>
</dbReference>